<dbReference type="AlphaFoldDB" id="A0A9P7Y831"/>
<reference evidence="2" key="1">
    <citation type="journal article" date="2021" name="IMA Fungus">
        <title>Genomic characterization of three marine fungi, including Emericellopsis atlantica sp. nov. with signatures of a generalist lifestyle and marine biomass degradation.</title>
        <authorList>
            <person name="Hagestad O.C."/>
            <person name="Hou L."/>
            <person name="Andersen J.H."/>
            <person name="Hansen E.H."/>
            <person name="Altermark B."/>
            <person name="Li C."/>
            <person name="Kuhnert E."/>
            <person name="Cox R.J."/>
            <person name="Crous P.W."/>
            <person name="Spatafora J.W."/>
            <person name="Lail K."/>
            <person name="Amirebrahimi M."/>
            <person name="Lipzen A."/>
            <person name="Pangilinan J."/>
            <person name="Andreopoulos W."/>
            <person name="Hayes R.D."/>
            <person name="Ng V."/>
            <person name="Grigoriev I.V."/>
            <person name="Jackson S.A."/>
            <person name="Sutton T.D.S."/>
            <person name="Dobson A.D.W."/>
            <person name="Rama T."/>
        </authorList>
    </citation>
    <scope>NUCLEOTIDE SEQUENCE</scope>
    <source>
        <strain evidence="2">TRa018bII</strain>
    </source>
</reference>
<feature type="signal peptide" evidence="1">
    <location>
        <begin position="1"/>
        <end position="18"/>
    </location>
</feature>
<evidence type="ECO:0000313" key="3">
    <source>
        <dbReference type="Proteomes" id="UP000824998"/>
    </source>
</evidence>
<sequence>MARAPLAISTLFIANIYAIVVPSSVPKRVAGSQQIYEFGPPGLSRAIPGMQSIRWVSGTSCVTKPCAGPSRLLLVSVSASRSLENIVAVHERILIPCMETVAVYNLYICRDHRDSLYLETFPLRSAGGVADLGRVLGMGTRTYLSRNLCTIYKWSNGHHLIWYQGPWPESLDDGFPDNCFIQIHEDLVSPWTTWAETSILLSCRCMRDL</sequence>
<dbReference type="Proteomes" id="UP000824998">
    <property type="component" value="Unassembled WGS sequence"/>
</dbReference>
<comment type="caution">
    <text evidence="2">The sequence shown here is derived from an EMBL/GenBank/DDBJ whole genome shotgun (WGS) entry which is preliminary data.</text>
</comment>
<keyword evidence="1" id="KW-0732">Signal</keyword>
<dbReference type="EMBL" id="MU252034">
    <property type="protein sequence ID" value="KAG9228170.1"/>
    <property type="molecule type" value="Genomic_DNA"/>
</dbReference>
<organism evidence="2 3">
    <name type="scientific">Amylocarpus encephaloides</name>
    <dbReference type="NCBI Taxonomy" id="45428"/>
    <lineage>
        <taxon>Eukaryota</taxon>
        <taxon>Fungi</taxon>
        <taxon>Dikarya</taxon>
        <taxon>Ascomycota</taxon>
        <taxon>Pezizomycotina</taxon>
        <taxon>Leotiomycetes</taxon>
        <taxon>Helotiales</taxon>
        <taxon>Helotiales incertae sedis</taxon>
        <taxon>Amylocarpus</taxon>
    </lineage>
</organism>
<gene>
    <name evidence="2" type="ORF">BJ875DRAFT_259142</name>
</gene>
<evidence type="ECO:0000256" key="1">
    <source>
        <dbReference type="SAM" id="SignalP"/>
    </source>
</evidence>
<proteinExistence type="predicted"/>
<feature type="chain" id="PRO_5040249327" evidence="1">
    <location>
        <begin position="19"/>
        <end position="209"/>
    </location>
</feature>
<name>A0A9P7Y831_9HELO</name>
<protein>
    <submittedName>
        <fullName evidence="2">Uncharacterized protein</fullName>
    </submittedName>
</protein>
<evidence type="ECO:0000313" key="2">
    <source>
        <dbReference type="EMBL" id="KAG9228170.1"/>
    </source>
</evidence>
<keyword evidence="3" id="KW-1185">Reference proteome</keyword>
<accession>A0A9P7Y831</accession>